<proteinExistence type="predicted"/>
<name>X1BVA8_9ZZZZ</name>
<dbReference type="EMBL" id="BART01011437">
    <property type="protein sequence ID" value="GAG85077.1"/>
    <property type="molecule type" value="Genomic_DNA"/>
</dbReference>
<gene>
    <name evidence="1" type="ORF">S01H4_24369</name>
</gene>
<organism evidence="1">
    <name type="scientific">marine sediment metagenome</name>
    <dbReference type="NCBI Taxonomy" id="412755"/>
    <lineage>
        <taxon>unclassified sequences</taxon>
        <taxon>metagenomes</taxon>
        <taxon>ecological metagenomes</taxon>
    </lineage>
</organism>
<protein>
    <submittedName>
        <fullName evidence="1">Uncharacterized protein</fullName>
    </submittedName>
</protein>
<dbReference type="AlphaFoldDB" id="X1BVA8"/>
<feature type="non-terminal residue" evidence="1">
    <location>
        <position position="1"/>
    </location>
</feature>
<evidence type="ECO:0000313" key="1">
    <source>
        <dbReference type="EMBL" id="GAG85077.1"/>
    </source>
</evidence>
<sequence>KLIYSFRVSKSHFPRLSLQIFYKMWYSLGSRHPNEPDVA</sequence>
<comment type="caution">
    <text evidence="1">The sequence shown here is derived from an EMBL/GenBank/DDBJ whole genome shotgun (WGS) entry which is preliminary data.</text>
</comment>
<reference evidence="1" key="1">
    <citation type="journal article" date="2014" name="Front. Microbiol.">
        <title>High frequency of phylogenetically diverse reductive dehalogenase-homologous genes in deep subseafloor sedimentary metagenomes.</title>
        <authorList>
            <person name="Kawai M."/>
            <person name="Futagami T."/>
            <person name="Toyoda A."/>
            <person name="Takaki Y."/>
            <person name="Nishi S."/>
            <person name="Hori S."/>
            <person name="Arai W."/>
            <person name="Tsubouchi T."/>
            <person name="Morono Y."/>
            <person name="Uchiyama I."/>
            <person name="Ito T."/>
            <person name="Fujiyama A."/>
            <person name="Inagaki F."/>
            <person name="Takami H."/>
        </authorList>
    </citation>
    <scope>NUCLEOTIDE SEQUENCE</scope>
    <source>
        <strain evidence="1">Expedition CK06-06</strain>
    </source>
</reference>
<accession>X1BVA8</accession>